<comment type="caution">
    <text evidence="1">The sequence shown here is derived from an EMBL/GenBank/DDBJ whole genome shotgun (WGS) entry which is preliminary data.</text>
</comment>
<dbReference type="OrthoDB" id="188749at2759"/>
<dbReference type="EMBL" id="WJQU01002208">
    <property type="protein sequence ID" value="KAJ6633108.1"/>
    <property type="molecule type" value="Genomic_DNA"/>
</dbReference>
<dbReference type="Proteomes" id="UP001151699">
    <property type="component" value="Unassembled WGS sequence"/>
</dbReference>
<name>A0A9Q0MKD2_9DIPT</name>
<reference evidence="1" key="1">
    <citation type="submission" date="2022-07" db="EMBL/GenBank/DDBJ databases">
        <authorList>
            <person name="Trinca V."/>
            <person name="Uliana J.V.C."/>
            <person name="Torres T.T."/>
            <person name="Ward R.J."/>
            <person name="Monesi N."/>
        </authorList>
    </citation>
    <scope>NUCLEOTIDE SEQUENCE</scope>
    <source>
        <strain evidence="1">HSMRA1968</strain>
        <tissue evidence="1">Whole embryos</tissue>
    </source>
</reference>
<accession>A0A9Q0MKD2</accession>
<dbReference type="AlphaFoldDB" id="A0A9Q0MKD2"/>
<evidence type="ECO:0000313" key="1">
    <source>
        <dbReference type="EMBL" id="KAJ6633108.1"/>
    </source>
</evidence>
<keyword evidence="2" id="KW-1185">Reference proteome</keyword>
<protein>
    <submittedName>
        <fullName evidence="1">Uncharacterized protein</fullName>
    </submittedName>
</protein>
<organism evidence="1 2">
    <name type="scientific">Pseudolycoriella hygida</name>
    <dbReference type="NCBI Taxonomy" id="35572"/>
    <lineage>
        <taxon>Eukaryota</taxon>
        <taxon>Metazoa</taxon>
        <taxon>Ecdysozoa</taxon>
        <taxon>Arthropoda</taxon>
        <taxon>Hexapoda</taxon>
        <taxon>Insecta</taxon>
        <taxon>Pterygota</taxon>
        <taxon>Neoptera</taxon>
        <taxon>Endopterygota</taxon>
        <taxon>Diptera</taxon>
        <taxon>Nematocera</taxon>
        <taxon>Sciaroidea</taxon>
        <taxon>Sciaridae</taxon>
        <taxon>Pseudolycoriella</taxon>
    </lineage>
</organism>
<proteinExistence type="predicted"/>
<evidence type="ECO:0000313" key="2">
    <source>
        <dbReference type="Proteomes" id="UP001151699"/>
    </source>
</evidence>
<sequence length="51" mass="5868">MPNPQEECAVLTYLKRVPQGPMNPFFYQTIHKAMRKNSSISDAKELQTQLS</sequence>
<gene>
    <name evidence="1" type="ORF">Bhyg_16308</name>
</gene>